<reference evidence="2 3" key="1">
    <citation type="submission" date="2020-08" db="EMBL/GenBank/DDBJ databases">
        <authorList>
            <person name="Hejnol A."/>
        </authorList>
    </citation>
    <scope>NUCLEOTIDE SEQUENCE [LARGE SCALE GENOMIC DNA]</scope>
</reference>
<feature type="region of interest" description="Disordered" evidence="1">
    <location>
        <begin position="132"/>
        <end position="247"/>
    </location>
</feature>
<feature type="compositionally biased region" description="Basic and acidic residues" evidence="1">
    <location>
        <begin position="496"/>
        <end position="523"/>
    </location>
</feature>
<evidence type="ECO:0000313" key="2">
    <source>
        <dbReference type="EMBL" id="CAD5123997.1"/>
    </source>
</evidence>
<dbReference type="PANTHER" id="PTHR35538:SF6">
    <property type="entry name" value="EF-HAND DOMAIN-CONTAINING PROTEIN"/>
    <property type="match status" value="1"/>
</dbReference>
<feature type="compositionally biased region" description="Polar residues" evidence="1">
    <location>
        <begin position="167"/>
        <end position="181"/>
    </location>
</feature>
<evidence type="ECO:0000256" key="1">
    <source>
        <dbReference type="SAM" id="MobiDB-lite"/>
    </source>
</evidence>
<feature type="compositionally biased region" description="Acidic residues" evidence="1">
    <location>
        <begin position="323"/>
        <end position="340"/>
    </location>
</feature>
<feature type="compositionally biased region" description="Basic and acidic residues" evidence="1">
    <location>
        <begin position="132"/>
        <end position="143"/>
    </location>
</feature>
<gene>
    <name evidence="2" type="ORF">DGYR_LOCUS11609</name>
</gene>
<dbReference type="OrthoDB" id="2121618at2759"/>
<dbReference type="PANTHER" id="PTHR35538">
    <property type="entry name" value="LIG_CHAN-GLU_BD DOMAIN-CONTAINING PROTEIN"/>
    <property type="match status" value="1"/>
</dbReference>
<evidence type="ECO:0000313" key="3">
    <source>
        <dbReference type="Proteomes" id="UP000549394"/>
    </source>
</evidence>
<dbReference type="EMBL" id="CAJFCJ010000020">
    <property type="protein sequence ID" value="CAD5123997.1"/>
    <property type="molecule type" value="Genomic_DNA"/>
</dbReference>
<keyword evidence="3" id="KW-1185">Reference proteome</keyword>
<sequence>MISPVATPCQVLYDLPHFRNSTQSFLDPSDCSNFTGYRHSYSTTEKARPLTGFSVNSGITFKSTENRLSKTTLPDLVNLTRNFSERDVERNTKPTTNTIHWNDNFNGWVDEGENKVQASYVSFVNNAQITERSSKEHLEDKNLKPSRLASAPSVKKPLEARFGESAFRNTPGCNKTDNRSNLAPRVPYAKKTDKTIKKSKNSNTKLDEKSGFNNSNKNNATKPVKSTSKNDQQTIEKEVETQQTRDDELTFIVPGFQDESDVKVKREAGNQRNQTRGNCGSFKFAAEKSKTKGKKLAKRVKKPKIPGAQLIDKKKVACKEDKPENDDVESGYGEDNDADNFDDLLIERSCDQTNTSPAPQSVIDAESSVLLEQSNSRELYEPSNKLKAIEETSKRIGKRKNRWRATFQSKTTDIVEESGLPKPPAFNRKVRDWIFSDDEDEITITPTATSPKTPTPVPDTIENPFTPRKEETPSPVETLPKLVTPPPQKSKPVAKNSKEFVKKKEETRDKSWQEELERNKRAEERRRKALNMIEGLKSRKKVITKQTEMEKFENAKEDFDWLSQYCIFQDGHMDMYERAFNIIDENKLGWLDSENTMIAIKACNTKLTDMEEKYLLQILDTTGYDFSKGSDFKIFSIIAALSHRIKKLDDWVLNYCGNISFRLTNMKVHLCRQLWELNVDPGTNSISLETLCIHLRAGGVCDDRISYVKKKLSHLSSLSLLDFLIYSPLFITLHENMVNDPLSDARKV</sequence>
<dbReference type="InterPro" id="IPR011992">
    <property type="entry name" value="EF-hand-dom_pair"/>
</dbReference>
<name>A0A7I8W626_9ANNE</name>
<dbReference type="AlphaFoldDB" id="A0A7I8W626"/>
<dbReference type="Proteomes" id="UP000549394">
    <property type="component" value="Unassembled WGS sequence"/>
</dbReference>
<feature type="region of interest" description="Disordered" evidence="1">
    <location>
        <begin position="315"/>
        <end position="340"/>
    </location>
</feature>
<feature type="compositionally biased region" description="Polar residues" evidence="1">
    <location>
        <begin position="211"/>
        <end position="233"/>
    </location>
</feature>
<feature type="region of interest" description="Disordered" evidence="1">
    <location>
        <begin position="440"/>
        <end position="523"/>
    </location>
</feature>
<comment type="caution">
    <text evidence="2">The sequence shown here is derived from an EMBL/GenBank/DDBJ whole genome shotgun (WGS) entry which is preliminary data.</text>
</comment>
<feature type="compositionally biased region" description="Basic and acidic residues" evidence="1">
    <location>
        <begin position="234"/>
        <end position="247"/>
    </location>
</feature>
<proteinExistence type="predicted"/>
<protein>
    <submittedName>
        <fullName evidence="2">DgyrCDS12302</fullName>
    </submittedName>
</protein>
<accession>A0A7I8W626</accession>
<feature type="compositionally biased region" description="Low complexity" evidence="1">
    <location>
        <begin position="443"/>
        <end position="452"/>
    </location>
</feature>
<dbReference type="SUPFAM" id="SSF47473">
    <property type="entry name" value="EF-hand"/>
    <property type="match status" value="1"/>
</dbReference>
<organism evidence="2 3">
    <name type="scientific">Dimorphilus gyrociliatus</name>
    <dbReference type="NCBI Taxonomy" id="2664684"/>
    <lineage>
        <taxon>Eukaryota</taxon>
        <taxon>Metazoa</taxon>
        <taxon>Spiralia</taxon>
        <taxon>Lophotrochozoa</taxon>
        <taxon>Annelida</taxon>
        <taxon>Polychaeta</taxon>
        <taxon>Polychaeta incertae sedis</taxon>
        <taxon>Dinophilidae</taxon>
        <taxon>Dimorphilus</taxon>
    </lineage>
</organism>